<name>A0A1J7I6R1_9PEZI</name>
<reference evidence="1 2" key="1">
    <citation type="submission" date="2016-10" db="EMBL/GenBank/DDBJ databases">
        <title>Draft genome sequence of Coniochaeta ligniaria NRRL30616, a lignocellulolytic fungus for bioabatement of inhibitors in plant biomass hydrolysates.</title>
        <authorList>
            <consortium name="DOE Joint Genome Institute"/>
            <person name="Jimenez D.J."/>
            <person name="Hector R.E."/>
            <person name="Riley R."/>
            <person name="Sun H."/>
            <person name="Grigoriev I.V."/>
            <person name="Van Elsas J.D."/>
            <person name="Nichols N.N."/>
        </authorList>
    </citation>
    <scope>NUCLEOTIDE SEQUENCE [LARGE SCALE GENOMIC DNA]</scope>
    <source>
        <strain evidence="1 2">NRRL 30616</strain>
    </source>
</reference>
<proteinExistence type="predicted"/>
<sequence>MLSNRTRASYFEDMNICLCLQPSTQDLTSHEITYLRHLTDFSDIKHKLDITSRPSEPSLRHSTAARRGHQLNGQHLNYLETITEIVLDRPGGALYDATLAASYTGVPVWTSKTTKDALDLMNKWLQGSPPVKDASVNQDLRLNLNLGPTSKAELEGEELDDILESSTDMLDRVSAKHDRITMSTKCSTKILEYDISIKE</sequence>
<protein>
    <submittedName>
        <fullName evidence="1">Uncharacterized protein</fullName>
    </submittedName>
</protein>
<gene>
    <name evidence="1" type="ORF">CONLIGDRAFT_694075</name>
</gene>
<dbReference type="AlphaFoldDB" id="A0A1J7I6R1"/>
<organism evidence="1 2">
    <name type="scientific">Coniochaeta ligniaria NRRL 30616</name>
    <dbReference type="NCBI Taxonomy" id="1408157"/>
    <lineage>
        <taxon>Eukaryota</taxon>
        <taxon>Fungi</taxon>
        <taxon>Dikarya</taxon>
        <taxon>Ascomycota</taxon>
        <taxon>Pezizomycotina</taxon>
        <taxon>Sordariomycetes</taxon>
        <taxon>Sordariomycetidae</taxon>
        <taxon>Coniochaetales</taxon>
        <taxon>Coniochaetaceae</taxon>
        <taxon>Coniochaeta</taxon>
    </lineage>
</organism>
<dbReference type="EMBL" id="KV875108">
    <property type="protein sequence ID" value="OIW23125.1"/>
    <property type="molecule type" value="Genomic_DNA"/>
</dbReference>
<dbReference type="InParanoid" id="A0A1J7I6R1"/>
<keyword evidence="2" id="KW-1185">Reference proteome</keyword>
<accession>A0A1J7I6R1</accession>
<evidence type="ECO:0000313" key="2">
    <source>
        <dbReference type="Proteomes" id="UP000182658"/>
    </source>
</evidence>
<dbReference type="Proteomes" id="UP000182658">
    <property type="component" value="Unassembled WGS sequence"/>
</dbReference>
<evidence type="ECO:0000313" key="1">
    <source>
        <dbReference type="EMBL" id="OIW23125.1"/>
    </source>
</evidence>